<dbReference type="RefSeq" id="WP_316430842.1">
    <property type="nucleotide sequence ID" value="NZ_CP053586.1"/>
</dbReference>
<gene>
    <name evidence="1" type="ORF">HJG54_19665</name>
</gene>
<name>A0AA96WM57_9CYAN</name>
<reference evidence="1" key="1">
    <citation type="submission" date="2020-05" db="EMBL/GenBank/DDBJ databases">
        <authorList>
            <person name="Zhu T."/>
            <person name="Keshari N."/>
            <person name="Lu X."/>
        </authorList>
    </citation>
    <scope>NUCLEOTIDE SEQUENCE</scope>
    <source>
        <strain evidence="1">NK1-12</strain>
    </source>
</reference>
<protein>
    <submittedName>
        <fullName evidence="1">Uncharacterized protein</fullName>
    </submittedName>
</protein>
<sequence>MADMSLWPQLGTRTRRAIIRTKTRFGRPYDYRPRGSLLERLARDNNLTIDEVYERLMAIRTYLLSTGTKG</sequence>
<dbReference type="EMBL" id="CP053586">
    <property type="protein sequence ID" value="WNZ24846.1"/>
    <property type="molecule type" value="Genomic_DNA"/>
</dbReference>
<evidence type="ECO:0000313" key="1">
    <source>
        <dbReference type="EMBL" id="WNZ24846.1"/>
    </source>
</evidence>
<dbReference type="AlphaFoldDB" id="A0AA96WM57"/>
<accession>A0AA96WM57</accession>
<organism evidence="1">
    <name type="scientific">Leptolyngbya sp. NK1-12</name>
    <dbReference type="NCBI Taxonomy" id="2547451"/>
    <lineage>
        <taxon>Bacteria</taxon>
        <taxon>Bacillati</taxon>
        <taxon>Cyanobacteriota</taxon>
        <taxon>Cyanophyceae</taxon>
        <taxon>Leptolyngbyales</taxon>
        <taxon>Leptolyngbyaceae</taxon>
        <taxon>Leptolyngbya group</taxon>
        <taxon>Leptolyngbya</taxon>
    </lineage>
</organism>
<proteinExistence type="predicted"/>